<dbReference type="EMBL" id="FNIW01000016">
    <property type="protein sequence ID" value="SDO33891.1"/>
    <property type="molecule type" value="Genomic_DNA"/>
</dbReference>
<proteinExistence type="predicted"/>
<gene>
    <name evidence="1" type="ORF">SAMN04487900_11666</name>
</gene>
<accession>A0A1H0IS74</accession>
<name>A0A1H0IS74_9BACT</name>
<protein>
    <submittedName>
        <fullName evidence="1">Uncharacterized protein</fullName>
    </submittedName>
</protein>
<dbReference type="AlphaFoldDB" id="A0A1H0IS74"/>
<sequence>MHITNNPQKGIGMNWNVIVLLINMDLQKIVGESETIEDEI</sequence>
<evidence type="ECO:0000313" key="2">
    <source>
        <dbReference type="Proteomes" id="UP000199134"/>
    </source>
</evidence>
<organism evidence="1 2">
    <name type="scientific">Prevotella communis</name>
    <dbReference type="NCBI Taxonomy" id="2913614"/>
    <lineage>
        <taxon>Bacteria</taxon>
        <taxon>Pseudomonadati</taxon>
        <taxon>Bacteroidota</taxon>
        <taxon>Bacteroidia</taxon>
        <taxon>Bacteroidales</taxon>
        <taxon>Prevotellaceae</taxon>
        <taxon>Prevotella</taxon>
    </lineage>
</organism>
<dbReference type="Proteomes" id="UP000199134">
    <property type="component" value="Unassembled WGS sequence"/>
</dbReference>
<comment type="caution">
    <text evidence="1">The sequence shown here is derived from an EMBL/GenBank/DDBJ whole genome shotgun (WGS) entry which is preliminary data.</text>
</comment>
<reference evidence="2" key="1">
    <citation type="submission" date="2016-10" db="EMBL/GenBank/DDBJ databases">
        <authorList>
            <person name="de Groot N.N."/>
        </authorList>
    </citation>
    <scope>NUCLEOTIDE SEQUENCE [LARGE SCALE GENOMIC DNA]</scope>
    <source>
        <strain evidence="2">BP1-145</strain>
    </source>
</reference>
<evidence type="ECO:0000313" key="1">
    <source>
        <dbReference type="EMBL" id="SDO33891.1"/>
    </source>
</evidence>